<evidence type="ECO:0000313" key="9">
    <source>
        <dbReference type="EMBL" id="ORY87858.1"/>
    </source>
</evidence>
<dbReference type="STRING" id="56484.A0A1Y2FV33"/>
<dbReference type="Gene3D" id="3.30.810.10">
    <property type="entry name" value="2-Layer Sandwich"/>
    <property type="match status" value="1"/>
</dbReference>
<dbReference type="RefSeq" id="XP_040728353.1">
    <property type="nucleotide sequence ID" value="XM_040867422.1"/>
</dbReference>
<feature type="compositionally biased region" description="Polar residues" evidence="7">
    <location>
        <begin position="914"/>
        <end position="923"/>
    </location>
</feature>
<keyword evidence="2 6" id="KW-0808">Transferase</keyword>
<protein>
    <recommendedName>
        <fullName evidence="1">1-phosphatidylinositol-3-phosphate 5-kinase</fullName>
        <ecNumber evidence="1">2.7.1.150</ecNumber>
    </recommendedName>
</protein>
<dbReference type="GO" id="GO:0046854">
    <property type="term" value="P:phosphatidylinositol phosphate biosynthetic process"/>
    <property type="evidence" value="ECO:0007669"/>
    <property type="project" value="TreeGrafter"/>
</dbReference>
<dbReference type="CDD" id="cd17300">
    <property type="entry name" value="PIPKc_PIKfyve"/>
    <property type="match status" value="1"/>
</dbReference>
<dbReference type="SUPFAM" id="SSF56104">
    <property type="entry name" value="SAICAR synthase-like"/>
    <property type="match status" value="1"/>
</dbReference>
<sequence length="1536" mass="174249">MIRHLSVHGRSGPSTPGQLDASRGRTRSTSNTTSVQTQVTELNLIGRAHVKGLLHQLLKDAHVEDIESWERTLSPILTLVAENIRPKVKEGASAYINNYVKIKRIPGAKMSQTQFISGAVFTNKLAHKRMARHIDNPRIMLISFPLEYHRADSQLMSLEPIIAQEKEYLQNLVSRMMDLRPSLVLIDRSVSGLALEYLLENNVAVAYGVKPTVMAIVAELTGADIITSVDRLAFHPRVGKCDSFSVKTFINYEPPKPFKKTYMFIQGCPPDLGCTVVLRGAPMSTLESIKRIMELMIFVVYNQKLEASLVKDQHAIQRAPESFLALQNTDDLNLLDASSGEALRGKPFSKMIELFEHRILSSSPGVQFEPPYILRKAYDLETRLERHKMLLEKSDSQELTDHESKLLYGNNLDDISDLSTEQQRNVRQIVQAAEASRLQQELEHVKNQWESLLDQNPELTSPWTRQSISVLYSTVCTESGTPCSLPQTEVIEYYKDTYNEYPLGQYVEECIIAAMHPCPTVLCQRRNMDHHRSYVHAEARVTVVTEPFPCHLPGMQDTILMWSYCKQCKITSPLVPMSDNSWAYSFGKYLELTFYDKDLCVRIEDCPHNLCRDHVRYFGFRDMAVRFDYDPIEIMALSVPQPRIDWKPEGFIRLKNEEFKSLQFKISVFYDSLEFRLYNMNAETLVIEQTEAYKADIAIMRQQAKDERVYLANLLQEIHDNSPPLDYLCLNRALRATQEKVTQWNQTFEELERLYLPSEKDIRRLTTAHLKKLFLPDESVRPALTEEDVDVEAKRSVSMPVGMTPDKDETSEKTGVAEKAKPAPEKVIHPVASMPVIGEHDEEPKGFHPRRVYEDLVKPRVEAASDAESLDLARANIIPDLNATKAEYSELPKPAGLLRTKSEDVVPMHRPAGSQASSRTSSVDLKHGPSGIPVPRSTMNEVWHLRKKSTSGSHVLSKQIQDLGEAIVGSVEKRWQEQKRFSSVYKDTPQKNKAGETKVSSLAKHFDQLSREFEKERLKARKLLSSRGRPTFAVATSKPKVAVFNNVDDAVDESDDEDPNLEPLLDYNAEPILISNPATGENTPKSTPLLQPNIVGVVSTEQIPEQHLGPDPGCKELDEGISETESVSPGDARKVVVQRQESDMSTGLVPAAERSTLLKTLSNFWADRSSSAWTALEYPLPPSEHMFLESDVVIREDEPSSLIAFTLSAEEYIAEIAALREAARRKPAQDDLNNMRSNLKPEDQRIHNTLKNATGTHMRFSWGGSGSKAGVRLASRIFFAEQFDALRRFCGCDDNYVASLSRCVKFDSSGGKSGAAFLKTLDDRLIVKQMTKMETEQFLKFAPNYFEYMAESFFQGLPTCLCKILGFYQITSKNPVTGKFFKMDVMVMENLFYKRKTSRIFDLKGSMRNRKVQQTGKENEVLLDENFVELVSENPLFVRDHARRFLKSALHNDTLFLAQNNVMDYSLVVGIDDDKHELVVGIIDFIRTYTWDKKLESWVKERGLVGGGSSKPTVVTPKQYKVRFREAMDRYIYAIK</sequence>
<evidence type="ECO:0000313" key="10">
    <source>
        <dbReference type="Proteomes" id="UP000193685"/>
    </source>
</evidence>
<feature type="compositionally biased region" description="Basic and acidic residues" evidence="7">
    <location>
        <begin position="805"/>
        <end position="822"/>
    </location>
</feature>
<dbReference type="Pfam" id="PF01504">
    <property type="entry name" value="PIP5K"/>
    <property type="match status" value="1"/>
</dbReference>
<evidence type="ECO:0000256" key="4">
    <source>
        <dbReference type="ARBA" id="ARBA00022777"/>
    </source>
</evidence>
<dbReference type="PANTHER" id="PTHR45748:SF7">
    <property type="entry name" value="1-PHOSPHATIDYLINOSITOL 3-PHOSPHATE 5-KINASE-RELATED"/>
    <property type="match status" value="1"/>
</dbReference>
<dbReference type="InterPro" id="IPR027483">
    <property type="entry name" value="PInositol-4-P-4/5-kinase_C_sf"/>
</dbReference>
<feature type="region of interest" description="Disordered" evidence="7">
    <location>
        <begin position="799"/>
        <end position="822"/>
    </location>
</feature>
<dbReference type="PROSITE" id="PS51455">
    <property type="entry name" value="PIPK"/>
    <property type="match status" value="1"/>
</dbReference>
<evidence type="ECO:0000259" key="8">
    <source>
        <dbReference type="PROSITE" id="PS51455"/>
    </source>
</evidence>
<dbReference type="GO" id="GO:0005524">
    <property type="term" value="F:ATP binding"/>
    <property type="evidence" value="ECO:0007669"/>
    <property type="project" value="UniProtKB-UniRule"/>
</dbReference>
<dbReference type="InterPro" id="IPR027484">
    <property type="entry name" value="PInositol-4-P-5-kinase_N"/>
</dbReference>
<dbReference type="InterPro" id="IPR002498">
    <property type="entry name" value="PInositol-4-P-4/5-kinase_core"/>
</dbReference>
<proteinExistence type="predicted"/>
<dbReference type="SMART" id="SM00330">
    <property type="entry name" value="PIPKc"/>
    <property type="match status" value="1"/>
</dbReference>
<dbReference type="GO" id="GO:0000329">
    <property type="term" value="C:fungal-type vacuole membrane"/>
    <property type="evidence" value="ECO:0007669"/>
    <property type="project" value="TreeGrafter"/>
</dbReference>
<accession>A0A1Y2FV33</accession>
<comment type="caution">
    <text evidence="9">The sequence shown here is derived from an EMBL/GenBank/DDBJ whole genome shotgun (WGS) entry which is preliminary data.</text>
</comment>
<dbReference type="Gene3D" id="3.30.800.10">
    <property type="entry name" value="Phosphatidylinositol Phosphate Kinase II Beta"/>
    <property type="match status" value="1"/>
</dbReference>
<evidence type="ECO:0000256" key="2">
    <source>
        <dbReference type="ARBA" id="ARBA00022679"/>
    </source>
</evidence>
<evidence type="ECO:0000256" key="5">
    <source>
        <dbReference type="ARBA" id="ARBA00022840"/>
    </source>
</evidence>
<keyword evidence="10" id="KW-1185">Reference proteome</keyword>
<dbReference type="OMA" id="QSVWNDT"/>
<dbReference type="SUPFAM" id="SSF52029">
    <property type="entry name" value="GroEL apical domain-like"/>
    <property type="match status" value="1"/>
</dbReference>
<dbReference type="EC" id="2.7.1.150" evidence="1"/>
<name>A0A1Y2FV33_PROLT</name>
<dbReference type="CDD" id="cd03334">
    <property type="entry name" value="Fab1_TCP"/>
    <property type="match status" value="1"/>
</dbReference>
<feature type="region of interest" description="Disordered" evidence="7">
    <location>
        <begin position="1"/>
        <end position="35"/>
    </location>
</feature>
<dbReference type="Proteomes" id="UP000193685">
    <property type="component" value="Unassembled WGS sequence"/>
</dbReference>
<dbReference type="Pfam" id="PF00118">
    <property type="entry name" value="Cpn60_TCP1"/>
    <property type="match status" value="1"/>
</dbReference>
<dbReference type="Gene3D" id="3.50.7.10">
    <property type="entry name" value="GroEL"/>
    <property type="match status" value="1"/>
</dbReference>
<dbReference type="FunFam" id="3.50.7.10:FF:000007">
    <property type="entry name" value="1-phosphatidylinositol 3-phosphate 5-kinase isoform X1"/>
    <property type="match status" value="1"/>
</dbReference>
<keyword evidence="4 6" id="KW-0418">Kinase</keyword>
<reference evidence="9 10" key="1">
    <citation type="submission" date="2016-07" db="EMBL/GenBank/DDBJ databases">
        <title>Pervasive Adenine N6-methylation of Active Genes in Fungi.</title>
        <authorList>
            <consortium name="DOE Joint Genome Institute"/>
            <person name="Mondo S.J."/>
            <person name="Dannebaum R.O."/>
            <person name="Kuo R.C."/>
            <person name="Labutti K."/>
            <person name="Haridas S."/>
            <person name="Kuo A."/>
            <person name="Salamov A."/>
            <person name="Ahrendt S.R."/>
            <person name="Lipzen A."/>
            <person name="Sullivan W."/>
            <person name="Andreopoulos W.B."/>
            <person name="Clum A."/>
            <person name="Lindquist E."/>
            <person name="Daum C."/>
            <person name="Ramamoorthy G.K."/>
            <person name="Gryganskyi A."/>
            <person name="Culley D."/>
            <person name="Magnuson J.K."/>
            <person name="James T.Y."/>
            <person name="O'Malley M.A."/>
            <person name="Stajich J.E."/>
            <person name="Spatafora J.W."/>
            <person name="Visel A."/>
            <person name="Grigoriev I.V."/>
        </authorList>
    </citation>
    <scope>NUCLEOTIDE SEQUENCE [LARGE SCALE GENOMIC DNA]</scope>
    <source>
        <strain evidence="9 10">12-1054</strain>
    </source>
</reference>
<feature type="domain" description="PIPK" evidence="8">
    <location>
        <begin position="1208"/>
        <end position="1532"/>
    </location>
</feature>
<feature type="region of interest" description="Disordered" evidence="7">
    <location>
        <begin position="909"/>
        <end position="936"/>
    </location>
</feature>
<dbReference type="OrthoDB" id="158357at2759"/>
<evidence type="ECO:0000256" key="1">
    <source>
        <dbReference type="ARBA" id="ARBA00012009"/>
    </source>
</evidence>
<evidence type="ECO:0000256" key="7">
    <source>
        <dbReference type="SAM" id="MobiDB-lite"/>
    </source>
</evidence>
<organism evidence="9 10">
    <name type="scientific">Protomyces lactucae-debilis</name>
    <dbReference type="NCBI Taxonomy" id="2754530"/>
    <lineage>
        <taxon>Eukaryota</taxon>
        <taxon>Fungi</taxon>
        <taxon>Dikarya</taxon>
        <taxon>Ascomycota</taxon>
        <taxon>Taphrinomycotina</taxon>
        <taxon>Taphrinomycetes</taxon>
        <taxon>Taphrinales</taxon>
        <taxon>Protomycetaceae</taxon>
        <taxon>Protomyces</taxon>
    </lineage>
</organism>
<gene>
    <name evidence="9" type="ORF">BCR37DRAFT_342278</name>
</gene>
<dbReference type="InterPro" id="IPR044769">
    <property type="entry name" value="PIKfyve_PIPKc"/>
</dbReference>
<dbReference type="PANTHER" id="PTHR45748">
    <property type="entry name" value="1-PHOSPHATIDYLINOSITOL 3-PHOSPHATE 5-KINASE-RELATED"/>
    <property type="match status" value="1"/>
</dbReference>
<evidence type="ECO:0000256" key="3">
    <source>
        <dbReference type="ARBA" id="ARBA00022741"/>
    </source>
</evidence>
<dbReference type="InterPro" id="IPR027409">
    <property type="entry name" value="GroEL-like_apical_dom_sf"/>
</dbReference>
<dbReference type="EMBL" id="MCFI01000001">
    <property type="protein sequence ID" value="ORY87858.1"/>
    <property type="molecule type" value="Genomic_DNA"/>
</dbReference>
<keyword evidence="5 6" id="KW-0067">ATP-binding</keyword>
<evidence type="ECO:0000256" key="6">
    <source>
        <dbReference type="PROSITE-ProRule" id="PRU00781"/>
    </source>
</evidence>
<dbReference type="GO" id="GO:0000285">
    <property type="term" value="F:1-phosphatidylinositol-3-phosphate 5-kinase activity"/>
    <property type="evidence" value="ECO:0007669"/>
    <property type="project" value="UniProtKB-EC"/>
</dbReference>
<dbReference type="InterPro" id="IPR002423">
    <property type="entry name" value="Cpn60/GroEL/TCP-1"/>
</dbReference>
<dbReference type="GeneID" id="63784021"/>
<dbReference type="FunFam" id="3.30.810.10:FF:000001">
    <property type="entry name" value="1-phosphatidylinositol 3-phosphate 5-kinase FAB1"/>
    <property type="match status" value="1"/>
</dbReference>
<keyword evidence="3 6" id="KW-0547">Nucleotide-binding</keyword>
<dbReference type="GO" id="GO:0010008">
    <property type="term" value="C:endosome membrane"/>
    <property type="evidence" value="ECO:0007669"/>
    <property type="project" value="TreeGrafter"/>
</dbReference>